<dbReference type="GO" id="GO:0005634">
    <property type="term" value="C:nucleus"/>
    <property type="evidence" value="ECO:0007669"/>
    <property type="project" value="TreeGrafter"/>
</dbReference>
<dbReference type="GO" id="GO:0019432">
    <property type="term" value="P:triglyceride biosynthetic process"/>
    <property type="evidence" value="ECO:0007669"/>
    <property type="project" value="TreeGrafter"/>
</dbReference>
<name>A0AAD5U5E3_9FUNG</name>
<dbReference type="Proteomes" id="UP001211065">
    <property type="component" value="Unassembled WGS sequence"/>
</dbReference>
<proteinExistence type="inferred from homology"/>
<dbReference type="Gene3D" id="3.40.50.1000">
    <property type="entry name" value="HAD superfamily/HAD-like"/>
    <property type="match status" value="1"/>
</dbReference>
<dbReference type="FunFam" id="3.40.50.1000:FF:000063">
    <property type="entry name" value="Nuclear elongation and deformation protein"/>
    <property type="match status" value="1"/>
</dbReference>
<accession>A0AAD5U5E3</accession>
<evidence type="ECO:0000256" key="1">
    <source>
        <dbReference type="ARBA" id="ARBA00005476"/>
    </source>
</evidence>
<evidence type="ECO:0000313" key="5">
    <source>
        <dbReference type="EMBL" id="KAJ3224990.1"/>
    </source>
</evidence>
<dbReference type="AlphaFoldDB" id="A0AAD5U5E3"/>
<dbReference type="Pfam" id="PF08235">
    <property type="entry name" value="LNS2"/>
    <property type="match status" value="1"/>
</dbReference>
<comment type="caution">
    <text evidence="5">The sequence shown here is derived from an EMBL/GenBank/DDBJ whole genome shotgun (WGS) entry which is preliminary data.</text>
</comment>
<gene>
    <name evidence="5" type="ORF">HK099_007538</name>
</gene>
<feature type="region of interest" description="Disordered" evidence="3">
    <location>
        <begin position="818"/>
        <end position="840"/>
    </location>
</feature>
<feature type="region of interest" description="Disordered" evidence="3">
    <location>
        <begin position="396"/>
        <end position="422"/>
    </location>
</feature>
<comment type="similarity">
    <text evidence="1">Belongs to the lipin family.</text>
</comment>
<evidence type="ECO:0000256" key="3">
    <source>
        <dbReference type="SAM" id="MobiDB-lite"/>
    </source>
</evidence>
<dbReference type="PANTHER" id="PTHR12181">
    <property type="entry name" value="LIPIN"/>
    <property type="match status" value="1"/>
</dbReference>
<dbReference type="GO" id="GO:0009062">
    <property type="term" value="P:fatty acid catabolic process"/>
    <property type="evidence" value="ECO:0007669"/>
    <property type="project" value="TreeGrafter"/>
</dbReference>
<organism evidence="5 6">
    <name type="scientific">Clydaea vesicula</name>
    <dbReference type="NCBI Taxonomy" id="447962"/>
    <lineage>
        <taxon>Eukaryota</taxon>
        <taxon>Fungi</taxon>
        <taxon>Fungi incertae sedis</taxon>
        <taxon>Chytridiomycota</taxon>
        <taxon>Chytridiomycota incertae sedis</taxon>
        <taxon>Chytridiomycetes</taxon>
        <taxon>Lobulomycetales</taxon>
        <taxon>Lobulomycetaceae</taxon>
        <taxon>Clydaea</taxon>
    </lineage>
</organism>
<feature type="compositionally biased region" description="Polar residues" evidence="3">
    <location>
        <begin position="524"/>
        <end position="537"/>
    </location>
</feature>
<dbReference type="Pfam" id="PF04571">
    <property type="entry name" value="Lipin_N"/>
    <property type="match status" value="1"/>
</dbReference>
<evidence type="ECO:0000256" key="2">
    <source>
        <dbReference type="ARBA" id="ARBA00022553"/>
    </source>
</evidence>
<evidence type="ECO:0000259" key="4">
    <source>
        <dbReference type="SMART" id="SM00775"/>
    </source>
</evidence>
<dbReference type="InterPro" id="IPR026058">
    <property type="entry name" value="LIPIN"/>
</dbReference>
<dbReference type="SUPFAM" id="SSF56784">
    <property type="entry name" value="HAD-like"/>
    <property type="match status" value="1"/>
</dbReference>
<feature type="region of interest" description="Disordered" evidence="3">
    <location>
        <begin position="508"/>
        <end position="538"/>
    </location>
</feature>
<keyword evidence="2" id="KW-0597">Phosphoprotein</keyword>
<dbReference type="EMBL" id="JADGJW010000074">
    <property type="protein sequence ID" value="KAJ3224990.1"/>
    <property type="molecule type" value="Genomic_DNA"/>
</dbReference>
<keyword evidence="6" id="KW-1185">Reference proteome</keyword>
<dbReference type="InterPro" id="IPR007651">
    <property type="entry name" value="Lipin_N"/>
</dbReference>
<sequence>MFRTIGQAITFPIKLYNETNAATLSGSIDIVVVENKDGELSCSPFHVRFGKLKLLRPSDKVVIIIPKILFHNFGKVEVSLNGQVLDLPMKVGDAGEAFFVIPTDEDVLSEYATSPIPSPSEMAEEPEPFSLDNFEASGFESAHGSEISIGEVLAEGAEGGEKKNFSPLKEIEQAAIIDKLVSFNESVEVANVPKIKKVESIDTSLVYDSINNSTMHTAKSDSVEVDLIIPITEVNEGKIEEHPDEKPGKIAIDSASIVESLFEQPPNGMPLTKEEKFAENTVIKTNEILKTVSGDAKIERTITSTPPIELQNKFEDSGTDTFITKALFTSLPAEQQNLLFGGNCLPSSPLSDTEVNYSDFDFKGKKNLFGPLSDTEVDYKNVKEIKKFPAGPLSDTEVDYNETEKENSAPEQGWSWGWGGLPKKNEGQDKGVTLFNKGFNEDINKQMHFDEKVENYLAGIKKDEDSEDLSNPTFDTNPTVEVSMCGYKEIRNCETLIEDLPLTAEPLQMSPSLSASPERKQKQENNSPNINIDSKLNVSPPVKKQNYAKAIRLSSDQLKSLNLNKGSNTITFSVYSQFQGKAECSSKIFFWGSDEKVVISDIDGTITKSDVLGHIFATIGKDWTHSGVANLYTNIYNNGYKILYLTSRAIGQATYTRDYLNKVAQDKHQLPEGPMIMSPDRLFKSFHREVILRKPEEFKIACLKDIKKLWKDNDTPFFAGFGNRITDAISYKQVDIPSSKIFTIDPTGKIKLELLNGFESSYIKLNDIVDQIFPPVNKAINEDFSDWNYWRTSLPEINLDEIIDNGVSTYANRLEEIRQEDEEEDYEDGEEELTDEDDDFSDVLLAANEVPQTF</sequence>
<dbReference type="InterPro" id="IPR031315">
    <property type="entry name" value="LNS2/PITP"/>
</dbReference>
<protein>
    <recommendedName>
        <fullName evidence="4">LNS2/PITP domain-containing protein</fullName>
    </recommendedName>
</protein>
<dbReference type="InterPro" id="IPR013209">
    <property type="entry name" value="LNS2"/>
</dbReference>
<dbReference type="SMART" id="SM00775">
    <property type="entry name" value="LNS2"/>
    <property type="match status" value="1"/>
</dbReference>
<dbReference type="InterPro" id="IPR036412">
    <property type="entry name" value="HAD-like_sf"/>
</dbReference>
<dbReference type="InterPro" id="IPR023214">
    <property type="entry name" value="HAD_sf"/>
</dbReference>
<dbReference type="PANTHER" id="PTHR12181:SF12">
    <property type="entry name" value="PHOSPHATIDATE PHOSPHATASE"/>
    <property type="match status" value="1"/>
</dbReference>
<reference evidence="5" key="1">
    <citation type="submission" date="2020-05" db="EMBL/GenBank/DDBJ databases">
        <title>Phylogenomic resolution of chytrid fungi.</title>
        <authorList>
            <person name="Stajich J.E."/>
            <person name="Amses K."/>
            <person name="Simmons R."/>
            <person name="Seto K."/>
            <person name="Myers J."/>
            <person name="Bonds A."/>
            <person name="Quandt C.A."/>
            <person name="Barry K."/>
            <person name="Liu P."/>
            <person name="Grigoriev I."/>
            <person name="Longcore J.E."/>
            <person name="James T.Y."/>
        </authorList>
    </citation>
    <scope>NUCLEOTIDE SEQUENCE</scope>
    <source>
        <strain evidence="5">JEL0476</strain>
    </source>
</reference>
<evidence type="ECO:0000313" key="6">
    <source>
        <dbReference type="Proteomes" id="UP001211065"/>
    </source>
</evidence>
<feature type="domain" description="LNS2/PITP" evidence="4">
    <location>
        <begin position="597"/>
        <end position="753"/>
    </location>
</feature>
<dbReference type="GO" id="GO:0008195">
    <property type="term" value="F:phosphatidate phosphatase activity"/>
    <property type="evidence" value="ECO:0007669"/>
    <property type="project" value="TreeGrafter"/>
</dbReference>